<dbReference type="OrthoDB" id="285182at2"/>
<evidence type="ECO:0000313" key="2">
    <source>
        <dbReference type="Proteomes" id="UP000324974"/>
    </source>
</evidence>
<dbReference type="EMBL" id="CP042425">
    <property type="protein sequence ID" value="QEL15572.1"/>
    <property type="molecule type" value="Genomic_DNA"/>
</dbReference>
<gene>
    <name evidence="1" type="ORF">PX52LOC_02497</name>
</gene>
<reference evidence="2" key="1">
    <citation type="submission" date="2019-08" db="EMBL/GenBank/DDBJ databases">
        <title>Limnoglobus roseus gen. nov., sp. nov., a novel freshwater planctomycete with a giant genome from the family Gemmataceae.</title>
        <authorList>
            <person name="Kulichevskaya I.S."/>
            <person name="Naumoff D.G."/>
            <person name="Miroshnikov K."/>
            <person name="Ivanova A."/>
            <person name="Philippov D.A."/>
            <person name="Hakobyan A."/>
            <person name="Rijpstra I.C."/>
            <person name="Sinninghe Damste J.S."/>
            <person name="Liesack W."/>
            <person name="Dedysh S.N."/>
        </authorList>
    </citation>
    <scope>NUCLEOTIDE SEQUENCE [LARGE SCALE GENOMIC DNA]</scope>
    <source>
        <strain evidence="2">PX52</strain>
    </source>
</reference>
<dbReference type="KEGG" id="lrs:PX52LOC_02497"/>
<dbReference type="AlphaFoldDB" id="A0A5C1ACS7"/>
<sequence>MWRMHSGDRVLTAAEWALFRVGLDLLLMFVEDDLDNQEDTTETGATAFDRLTAEQKLVILADVATALREPAVPMPHHTAANEAAIAAVVYTLDDMLTEELESSSDPDSKYRSTVLRRHLLAVAAEQAWEELPRLKSKSRGRWAVLLESFGDLILWDDDHHQGDAFLDLPPKEARVRLLMAGITDEYFLDTPDEPGEKGLTRARQQLARLFDRVPPDDRGLYAGLLDNFTGVQVGPMTAEQVAEWAAHPWLEEIAQGSPVWDCSYARWAERLSGRLPGEAFELTAAVPGVAYDLPAGVRAEVLAGKWVIRSGDGSYWVDVIGNGWADAGVFNENISPVEFETEADAKAAYVQADRLYAERAARYRAAVKE</sequence>
<name>A0A5C1ACS7_9BACT</name>
<organism evidence="1 2">
    <name type="scientific">Limnoglobus roseus</name>
    <dbReference type="NCBI Taxonomy" id="2598579"/>
    <lineage>
        <taxon>Bacteria</taxon>
        <taxon>Pseudomonadati</taxon>
        <taxon>Planctomycetota</taxon>
        <taxon>Planctomycetia</taxon>
        <taxon>Gemmatales</taxon>
        <taxon>Gemmataceae</taxon>
        <taxon>Limnoglobus</taxon>
    </lineage>
</organism>
<proteinExistence type="predicted"/>
<keyword evidence="2" id="KW-1185">Reference proteome</keyword>
<dbReference type="RefSeq" id="WP_149110374.1">
    <property type="nucleotide sequence ID" value="NZ_CP042425.1"/>
</dbReference>
<protein>
    <submittedName>
        <fullName evidence="1">Uncharacterized protein</fullName>
    </submittedName>
</protein>
<dbReference type="Proteomes" id="UP000324974">
    <property type="component" value="Chromosome"/>
</dbReference>
<evidence type="ECO:0000313" key="1">
    <source>
        <dbReference type="EMBL" id="QEL15572.1"/>
    </source>
</evidence>
<accession>A0A5C1ACS7</accession>